<feature type="transmembrane region" description="Helical" evidence="2">
    <location>
        <begin position="6"/>
        <end position="28"/>
    </location>
</feature>
<evidence type="ECO:0000313" key="3">
    <source>
        <dbReference type="EMBL" id="KAK2020933.1"/>
    </source>
</evidence>
<evidence type="ECO:0000256" key="1">
    <source>
        <dbReference type="SAM" id="MobiDB-lite"/>
    </source>
</evidence>
<organism evidence="3 4">
    <name type="scientific">Colletotrichum zoysiae</name>
    <dbReference type="NCBI Taxonomy" id="1216348"/>
    <lineage>
        <taxon>Eukaryota</taxon>
        <taxon>Fungi</taxon>
        <taxon>Dikarya</taxon>
        <taxon>Ascomycota</taxon>
        <taxon>Pezizomycotina</taxon>
        <taxon>Sordariomycetes</taxon>
        <taxon>Hypocreomycetidae</taxon>
        <taxon>Glomerellales</taxon>
        <taxon>Glomerellaceae</taxon>
        <taxon>Colletotrichum</taxon>
        <taxon>Colletotrichum graminicola species complex</taxon>
    </lineage>
</organism>
<feature type="region of interest" description="Disordered" evidence="1">
    <location>
        <begin position="32"/>
        <end position="60"/>
    </location>
</feature>
<dbReference type="AlphaFoldDB" id="A0AAD9H2L6"/>
<feature type="compositionally biased region" description="Low complexity" evidence="1">
    <location>
        <begin position="39"/>
        <end position="49"/>
    </location>
</feature>
<gene>
    <name evidence="3" type="ORF">LX32DRAFT_646919</name>
</gene>
<keyword evidence="4" id="KW-1185">Reference proteome</keyword>
<evidence type="ECO:0000256" key="2">
    <source>
        <dbReference type="SAM" id="Phobius"/>
    </source>
</evidence>
<comment type="caution">
    <text evidence="3">The sequence shown here is derived from an EMBL/GenBank/DDBJ whole genome shotgun (WGS) entry which is preliminary data.</text>
</comment>
<accession>A0AAD9H2L6</accession>
<name>A0AAD9H2L6_9PEZI</name>
<evidence type="ECO:0000313" key="4">
    <source>
        <dbReference type="Proteomes" id="UP001232148"/>
    </source>
</evidence>
<keyword evidence="2" id="KW-0812">Transmembrane</keyword>
<dbReference type="EMBL" id="MU843155">
    <property type="protein sequence ID" value="KAK2020933.1"/>
    <property type="molecule type" value="Genomic_DNA"/>
</dbReference>
<protein>
    <submittedName>
        <fullName evidence="3">Uncharacterized protein</fullName>
    </submittedName>
</protein>
<sequence length="60" mass="6439">MSNPFLFFPLSSSLVSFMTVMVVACLLTPPALTRDSSRGSRSSVGADRSWATAQRPASFV</sequence>
<proteinExistence type="predicted"/>
<dbReference type="Proteomes" id="UP001232148">
    <property type="component" value="Unassembled WGS sequence"/>
</dbReference>
<keyword evidence="2" id="KW-0472">Membrane</keyword>
<keyword evidence="2" id="KW-1133">Transmembrane helix</keyword>
<reference evidence="3" key="1">
    <citation type="submission" date="2021-06" db="EMBL/GenBank/DDBJ databases">
        <title>Comparative genomics, transcriptomics and evolutionary studies reveal genomic signatures of adaptation to plant cell wall in hemibiotrophic fungi.</title>
        <authorList>
            <consortium name="DOE Joint Genome Institute"/>
            <person name="Baroncelli R."/>
            <person name="Diaz J.F."/>
            <person name="Benocci T."/>
            <person name="Peng M."/>
            <person name="Battaglia E."/>
            <person name="Haridas S."/>
            <person name="Andreopoulos W."/>
            <person name="Labutti K."/>
            <person name="Pangilinan J."/>
            <person name="Floch G.L."/>
            <person name="Makela M.R."/>
            <person name="Henrissat B."/>
            <person name="Grigoriev I.V."/>
            <person name="Crouch J.A."/>
            <person name="De Vries R.P."/>
            <person name="Sukno S.A."/>
            <person name="Thon M.R."/>
        </authorList>
    </citation>
    <scope>NUCLEOTIDE SEQUENCE</scope>
    <source>
        <strain evidence="3">MAFF235873</strain>
    </source>
</reference>